<keyword evidence="1" id="KW-0805">Transcription regulation</keyword>
<evidence type="ECO:0000313" key="8">
    <source>
        <dbReference type="EMBL" id="TPG64769.1"/>
    </source>
</evidence>
<comment type="caution">
    <text evidence="8">The sequence shown here is derived from an EMBL/GenBank/DDBJ whole genome shotgun (WGS) entry which is preliminary data.</text>
</comment>
<evidence type="ECO:0000256" key="3">
    <source>
        <dbReference type="ARBA" id="ARBA00023163"/>
    </source>
</evidence>
<keyword evidence="9" id="KW-1185">Reference proteome</keyword>
<dbReference type="InterPro" id="IPR050707">
    <property type="entry name" value="HTH_MetabolicPath_Reg"/>
</dbReference>
<dbReference type="Gene3D" id="1.10.10.10">
    <property type="entry name" value="Winged helix-like DNA-binding domain superfamily/Winged helix DNA-binding domain"/>
    <property type="match status" value="1"/>
</dbReference>
<dbReference type="Proteomes" id="UP000317663">
    <property type="component" value="Unassembled WGS sequence"/>
</dbReference>
<keyword evidence="3" id="KW-0804">Transcription</keyword>
<sequence>MPENTETETPGNSAPALRRAVQILDAVSELPTPPTFTEIVTLLGLPKSSAHGLCAALVDLGMLIRTDAGTYRIGGRVMNWANAFIGQTDLVEEFQRLLQDRRELSDFTVTMTILDSQQVVYVACSNSKAALGFTFRIGMRLPAPFTATGKAILSTLNDENICRRFETGWPKPLTARSVASLTMLLQELAVVRQRGYSVDDGQIREGMFCIGAPVYDFSGQVVAGLAVSMLEQEAAASTIETIGNKLVNIAASLSARLGNIMPSS</sequence>
<dbReference type="AlphaFoldDB" id="A0A502GRI6"/>
<dbReference type="Pfam" id="PF01614">
    <property type="entry name" value="IclR_C"/>
    <property type="match status" value="1"/>
</dbReference>
<dbReference type="EMBL" id="RCZD01000001">
    <property type="protein sequence ID" value="TPG64769.1"/>
    <property type="molecule type" value="Genomic_DNA"/>
</dbReference>
<dbReference type="SUPFAM" id="SSF55781">
    <property type="entry name" value="GAF domain-like"/>
    <property type="match status" value="1"/>
</dbReference>
<keyword evidence="2" id="KW-0238">DNA-binding</keyword>
<dbReference type="Gene3D" id="3.30.450.40">
    <property type="match status" value="1"/>
</dbReference>
<organism evidence="8 9">
    <name type="scientific">Ewingella americana</name>
    <dbReference type="NCBI Taxonomy" id="41202"/>
    <lineage>
        <taxon>Bacteria</taxon>
        <taxon>Pseudomonadati</taxon>
        <taxon>Pseudomonadota</taxon>
        <taxon>Gammaproteobacteria</taxon>
        <taxon>Enterobacterales</taxon>
        <taxon>Yersiniaceae</taxon>
        <taxon>Ewingella</taxon>
    </lineage>
</organism>
<dbReference type="GO" id="GO:0003677">
    <property type="term" value="F:DNA binding"/>
    <property type="evidence" value="ECO:0007669"/>
    <property type="project" value="UniProtKB-KW"/>
</dbReference>
<feature type="domain" description="HTH iclR-type" evidence="6">
    <location>
        <begin position="14"/>
        <end position="75"/>
    </location>
</feature>
<dbReference type="InterPro" id="IPR036390">
    <property type="entry name" value="WH_DNA-bd_sf"/>
</dbReference>
<name>A0A502GRI6_9GAMM</name>
<evidence type="ECO:0000256" key="5">
    <source>
        <dbReference type="ARBA" id="ARBA00042627"/>
    </source>
</evidence>
<dbReference type="OrthoDB" id="9807558at2"/>
<evidence type="ECO:0000256" key="1">
    <source>
        <dbReference type="ARBA" id="ARBA00023015"/>
    </source>
</evidence>
<dbReference type="SMART" id="SM00346">
    <property type="entry name" value="HTH_ICLR"/>
    <property type="match status" value="1"/>
</dbReference>
<dbReference type="PROSITE" id="PS51078">
    <property type="entry name" value="ICLR_ED"/>
    <property type="match status" value="1"/>
</dbReference>
<reference evidence="8 9" key="1">
    <citation type="journal article" date="2019" name="Environ. Microbiol.">
        <title>Species interactions and distinct microbial communities in high Arctic permafrost affected cryosols are associated with the CH4 and CO2 gas fluxes.</title>
        <authorList>
            <person name="Altshuler I."/>
            <person name="Hamel J."/>
            <person name="Turney S."/>
            <person name="Magnuson E."/>
            <person name="Levesque R."/>
            <person name="Greer C."/>
            <person name="Whyte L.G."/>
        </authorList>
    </citation>
    <scope>NUCLEOTIDE SEQUENCE [LARGE SCALE GENOMIC DNA]</scope>
    <source>
        <strain evidence="8 9">E4</strain>
    </source>
</reference>
<dbReference type="InterPro" id="IPR014757">
    <property type="entry name" value="Tscrpt_reg_IclR_C"/>
</dbReference>
<dbReference type="PANTHER" id="PTHR30136:SF24">
    <property type="entry name" value="HTH-TYPE TRANSCRIPTIONAL REPRESSOR ALLR"/>
    <property type="match status" value="1"/>
</dbReference>
<evidence type="ECO:0000259" key="7">
    <source>
        <dbReference type="PROSITE" id="PS51078"/>
    </source>
</evidence>
<dbReference type="SUPFAM" id="SSF46785">
    <property type="entry name" value="Winged helix' DNA-binding domain"/>
    <property type="match status" value="1"/>
</dbReference>
<dbReference type="InterPro" id="IPR029016">
    <property type="entry name" value="GAF-like_dom_sf"/>
</dbReference>
<gene>
    <name evidence="8" type="ORF">EAH77_00500</name>
</gene>
<dbReference type="GO" id="GO:0045892">
    <property type="term" value="P:negative regulation of DNA-templated transcription"/>
    <property type="evidence" value="ECO:0007669"/>
    <property type="project" value="TreeGrafter"/>
</dbReference>
<evidence type="ECO:0000259" key="6">
    <source>
        <dbReference type="PROSITE" id="PS51077"/>
    </source>
</evidence>
<feature type="domain" description="IclR-ED" evidence="7">
    <location>
        <begin position="76"/>
        <end position="259"/>
    </location>
</feature>
<dbReference type="PANTHER" id="PTHR30136">
    <property type="entry name" value="HELIX-TURN-HELIX TRANSCRIPTIONAL REGULATOR, ICLR FAMILY"/>
    <property type="match status" value="1"/>
</dbReference>
<evidence type="ECO:0000313" key="9">
    <source>
        <dbReference type="Proteomes" id="UP000317663"/>
    </source>
</evidence>
<dbReference type="GO" id="GO:0003700">
    <property type="term" value="F:DNA-binding transcription factor activity"/>
    <property type="evidence" value="ECO:0007669"/>
    <property type="project" value="TreeGrafter"/>
</dbReference>
<protein>
    <recommendedName>
        <fullName evidence="4">HTH-type transcriptional repressor AllR</fullName>
    </recommendedName>
    <alternativeName>
        <fullName evidence="5">Negative regulator of allantoin and glyoxylate utilization operons</fullName>
    </alternativeName>
</protein>
<dbReference type="InterPro" id="IPR036388">
    <property type="entry name" value="WH-like_DNA-bd_sf"/>
</dbReference>
<dbReference type="RefSeq" id="WP_140469855.1">
    <property type="nucleotide sequence ID" value="NZ_RCZD01000001.1"/>
</dbReference>
<dbReference type="InterPro" id="IPR005471">
    <property type="entry name" value="Tscrpt_reg_IclR_N"/>
</dbReference>
<dbReference type="Pfam" id="PF09339">
    <property type="entry name" value="HTH_IclR"/>
    <property type="match status" value="1"/>
</dbReference>
<accession>A0A502GRI6</accession>
<evidence type="ECO:0000256" key="2">
    <source>
        <dbReference type="ARBA" id="ARBA00023125"/>
    </source>
</evidence>
<evidence type="ECO:0000256" key="4">
    <source>
        <dbReference type="ARBA" id="ARBA00040379"/>
    </source>
</evidence>
<proteinExistence type="predicted"/>
<dbReference type="PROSITE" id="PS51077">
    <property type="entry name" value="HTH_ICLR"/>
    <property type="match status" value="1"/>
</dbReference>